<accession>A0A2K9Z329</accession>
<dbReference type="PROSITE" id="PS50987">
    <property type="entry name" value="HTH_ARSR_2"/>
    <property type="match status" value="1"/>
</dbReference>
<evidence type="ECO:0000256" key="3">
    <source>
        <dbReference type="ARBA" id="ARBA00023163"/>
    </source>
</evidence>
<dbReference type="GO" id="GO:0003677">
    <property type="term" value="F:DNA binding"/>
    <property type="evidence" value="ECO:0007669"/>
    <property type="project" value="UniProtKB-KW"/>
</dbReference>
<dbReference type="CDD" id="cd00090">
    <property type="entry name" value="HTH_ARSR"/>
    <property type="match status" value="1"/>
</dbReference>
<dbReference type="InterPro" id="IPR001845">
    <property type="entry name" value="HTH_ArsR_DNA-bd_dom"/>
</dbReference>
<protein>
    <submittedName>
        <fullName evidence="5">ArsR family transcriptional regulator</fullName>
    </submittedName>
</protein>
<dbReference type="InterPro" id="IPR051081">
    <property type="entry name" value="HTH_MetalResp_TranReg"/>
</dbReference>
<dbReference type="InterPro" id="IPR036390">
    <property type="entry name" value="WH_DNA-bd_sf"/>
</dbReference>
<feature type="domain" description="HTH arsR-type" evidence="4">
    <location>
        <begin position="1"/>
        <end position="97"/>
    </location>
</feature>
<dbReference type="Gene3D" id="1.10.10.10">
    <property type="entry name" value="Winged helix-like DNA-binding domain superfamily/Winged helix DNA-binding domain"/>
    <property type="match status" value="1"/>
</dbReference>
<gene>
    <name evidence="5" type="ORF">CUJ84_Chr002239</name>
</gene>
<evidence type="ECO:0000256" key="2">
    <source>
        <dbReference type="ARBA" id="ARBA00023125"/>
    </source>
</evidence>
<keyword evidence="1" id="KW-0805">Transcription regulation</keyword>
<dbReference type="InterPro" id="IPR011991">
    <property type="entry name" value="ArsR-like_HTH"/>
</dbReference>
<proteinExistence type="predicted"/>
<dbReference type="SUPFAM" id="SSF46785">
    <property type="entry name" value="Winged helix' DNA-binding domain"/>
    <property type="match status" value="1"/>
</dbReference>
<evidence type="ECO:0000313" key="6">
    <source>
        <dbReference type="Proteomes" id="UP000238523"/>
    </source>
</evidence>
<keyword evidence="2" id="KW-0238">DNA-binding</keyword>
<evidence type="ECO:0000259" key="4">
    <source>
        <dbReference type="PROSITE" id="PS50987"/>
    </source>
</evidence>
<dbReference type="AlphaFoldDB" id="A0A2K9Z329"/>
<dbReference type="SMART" id="SM00418">
    <property type="entry name" value="HTH_ARSR"/>
    <property type="match status" value="1"/>
</dbReference>
<evidence type="ECO:0000256" key="1">
    <source>
        <dbReference type="ARBA" id="ARBA00023015"/>
    </source>
</evidence>
<dbReference type="Proteomes" id="UP000238523">
    <property type="component" value="Chromosome"/>
</dbReference>
<dbReference type="GO" id="GO:0003700">
    <property type="term" value="F:DNA-binding transcription factor activity"/>
    <property type="evidence" value="ECO:0007669"/>
    <property type="project" value="InterPro"/>
</dbReference>
<evidence type="ECO:0000313" key="5">
    <source>
        <dbReference type="EMBL" id="AUW42600.1"/>
    </source>
</evidence>
<dbReference type="RefSeq" id="WP_105006149.1">
    <property type="nucleotide sequence ID" value="NZ_CP025012.1"/>
</dbReference>
<keyword evidence="3" id="KW-0804">Transcription</keyword>
<dbReference type="PANTHER" id="PTHR33154:SF33">
    <property type="entry name" value="TRANSCRIPTIONAL REPRESSOR SDPR"/>
    <property type="match status" value="1"/>
</dbReference>
<organism evidence="5 6">
    <name type="scientific">Rhizobium leguminosarum</name>
    <dbReference type="NCBI Taxonomy" id="384"/>
    <lineage>
        <taxon>Bacteria</taxon>
        <taxon>Pseudomonadati</taxon>
        <taxon>Pseudomonadota</taxon>
        <taxon>Alphaproteobacteria</taxon>
        <taxon>Hyphomicrobiales</taxon>
        <taxon>Rhizobiaceae</taxon>
        <taxon>Rhizobium/Agrobacterium group</taxon>
        <taxon>Rhizobium</taxon>
    </lineage>
</organism>
<dbReference type="EMBL" id="CP025012">
    <property type="protein sequence ID" value="AUW42600.1"/>
    <property type="molecule type" value="Genomic_DNA"/>
</dbReference>
<dbReference type="InterPro" id="IPR036388">
    <property type="entry name" value="WH-like_DNA-bd_sf"/>
</dbReference>
<reference evidence="5 6" key="1">
    <citation type="submission" date="2017-11" db="EMBL/GenBank/DDBJ databases">
        <title>Complete genome of Rhizobium leguminosarum Norway, an ineffective micro-symbiont.</title>
        <authorList>
            <person name="Hoffrichter A."/>
            <person name="Liang J."/>
            <person name="Brachmann A."/>
            <person name="Marin M."/>
        </authorList>
    </citation>
    <scope>NUCLEOTIDE SEQUENCE [LARGE SCALE GENOMIC DNA]</scope>
    <source>
        <strain evidence="5 6">Norway</strain>
    </source>
</reference>
<dbReference type="PANTHER" id="PTHR33154">
    <property type="entry name" value="TRANSCRIPTIONAL REGULATOR, ARSR FAMILY"/>
    <property type="match status" value="1"/>
</dbReference>
<name>A0A2K9Z329_RHILE</name>
<dbReference type="Pfam" id="PF01022">
    <property type="entry name" value="HTH_5"/>
    <property type="match status" value="1"/>
</dbReference>
<sequence length="97" mass="11126">MDSAIVIRTLAHPTRLNILKWLKDPERYFGPQEYPLEFGVCANQFQRDGMPQSTVSGHLKALTEAGLLSSKKVGQWRFYRRDEKAISSFIKQIATEI</sequence>